<dbReference type="GO" id="GO:0090391">
    <property type="term" value="P:granum assembly"/>
    <property type="evidence" value="ECO:0007669"/>
    <property type="project" value="InterPro"/>
</dbReference>
<proteinExistence type="predicted"/>
<name>A0A7S1GHR2_9CHLO</name>
<dbReference type="GO" id="GO:0006886">
    <property type="term" value="P:intracellular protein transport"/>
    <property type="evidence" value="ECO:0007669"/>
    <property type="project" value="InterPro"/>
</dbReference>
<accession>A0A7S1GHR2</accession>
<evidence type="ECO:0000313" key="1">
    <source>
        <dbReference type="EMBL" id="CAD8928898.1"/>
    </source>
</evidence>
<dbReference type="PANTHER" id="PTHR47317:SF1">
    <property type="entry name" value="PROTEIN LHCP TRANSLOCATION DEFECT"/>
    <property type="match status" value="1"/>
</dbReference>
<dbReference type="InterPro" id="IPR044242">
    <property type="entry name" value="LTD-like"/>
</dbReference>
<sequence>MIGHTTLATVRAAPRCYARRSTPRRMMMTNASSMRLRAVFGKNDYRDLKGEQRSDYEYQDADDYFNCMGMLAAEGTYDRLEEWSDAGVHPIDMILLMACEESDAPKVEEVLNAGAQPTVQDPRTGNTPMDVCTDDDIMAMLRAKA</sequence>
<dbReference type="GO" id="GO:0009941">
    <property type="term" value="C:chloroplast envelope"/>
    <property type="evidence" value="ECO:0007669"/>
    <property type="project" value="TreeGrafter"/>
</dbReference>
<dbReference type="GO" id="GO:0009570">
    <property type="term" value="C:chloroplast stroma"/>
    <property type="evidence" value="ECO:0007669"/>
    <property type="project" value="InterPro"/>
</dbReference>
<organism evidence="1">
    <name type="scientific">Picochlorum oklahomense</name>
    <dbReference type="NCBI Taxonomy" id="249345"/>
    <lineage>
        <taxon>Eukaryota</taxon>
        <taxon>Viridiplantae</taxon>
        <taxon>Chlorophyta</taxon>
        <taxon>core chlorophytes</taxon>
        <taxon>Trebouxiophyceae</taxon>
        <taxon>Trebouxiophyceae incertae sedis</taxon>
        <taxon>Picochlorum</taxon>
    </lineage>
</organism>
<reference evidence="1" key="1">
    <citation type="submission" date="2021-01" db="EMBL/GenBank/DDBJ databases">
        <authorList>
            <person name="Corre E."/>
            <person name="Pelletier E."/>
            <person name="Niang G."/>
            <person name="Scheremetjew M."/>
            <person name="Finn R."/>
            <person name="Kale V."/>
            <person name="Holt S."/>
            <person name="Cochrane G."/>
            <person name="Meng A."/>
            <person name="Brown T."/>
            <person name="Cohen L."/>
        </authorList>
    </citation>
    <scope>NUCLEOTIDE SEQUENCE</scope>
    <source>
        <strain evidence="1">CCMP2329</strain>
    </source>
</reference>
<dbReference type="EMBL" id="HBFV01001845">
    <property type="protein sequence ID" value="CAD8928898.1"/>
    <property type="molecule type" value="Transcribed_RNA"/>
</dbReference>
<gene>
    <name evidence="1" type="ORF">POKL1161_LOCUS1251</name>
</gene>
<dbReference type="AlphaFoldDB" id="A0A7S1GHR2"/>
<dbReference type="PANTHER" id="PTHR47317">
    <property type="entry name" value="PROTEIN LHCP TRANSLOCATION DEFECT"/>
    <property type="match status" value="1"/>
</dbReference>
<protein>
    <submittedName>
        <fullName evidence="1">Uncharacterized protein</fullName>
    </submittedName>
</protein>